<evidence type="ECO:0000313" key="11">
    <source>
        <dbReference type="Proteomes" id="UP001597402"/>
    </source>
</evidence>
<comment type="similarity">
    <text evidence="1 6">Belongs to the sigma-70 factor family. ECF subfamily.</text>
</comment>
<feature type="domain" description="RNA polymerase sigma-70 region 4" evidence="9">
    <location>
        <begin position="129"/>
        <end position="177"/>
    </location>
</feature>
<protein>
    <recommendedName>
        <fullName evidence="6">RNA polymerase sigma factor</fullName>
    </recommendedName>
</protein>
<dbReference type="PANTHER" id="PTHR43133:SF52">
    <property type="entry name" value="ECF RNA POLYMERASE SIGMA FACTOR SIGL"/>
    <property type="match status" value="1"/>
</dbReference>
<dbReference type="Proteomes" id="UP001597402">
    <property type="component" value="Unassembled WGS sequence"/>
</dbReference>
<dbReference type="InterPro" id="IPR039425">
    <property type="entry name" value="RNA_pol_sigma-70-like"/>
</dbReference>
<dbReference type="Gene3D" id="1.10.10.10">
    <property type="entry name" value="Winged helix-like DNA-binding domain superfamily/Winged helix DNA-binding domain"/>
    <property type="match status" value="1"/>
</dbReference>
<feature type="domain" description="RNA polymerase sigma-70 region 2" evidence="8">
    <location>
        <begin position="29"/>
        <end position="97"/>
    </location>
</feature>
<dbReference type="InterPro" id="IPR036388">
    <property type="entry name" value="WH-like_DNA-bd_sf"/>
</dbReference>
<keyword evidence="11" id="KW-1185">Reference proteome</keyword>
<dbReference type="InterPro" id="IPR007630">
    <property type="entry name" value="RNA_pol_sigma70_r4"/>
</dbReference>
<dbReference type="PANTHER" id="PTHR43133">
    <property type="entry name" value="RNA POLYMERASE ECF-TYPE SIGMA FACTO"/>
    <property type="match status" value="1"/>
</dbReference>
<dbReference type="InterPro" id="IPR013325">
    <property type="entry name" value="RNA_pol_sigma_r2"/>
</dbReference>
<evidence type="ECO:0000259" key="8">
    <source>
        <dbReference type="Pfam" id="PF04542"/>
    </source>
</evidence>
<evidence type="ECO:0000256" key="2">
    <source>
        <dbReference type="ARBA" id="ARBA00023015"/>
    </source>
</evidence>
<evidence type="ECO:0000256" key="4">
    <source>
        <dbReference type="ARBA" id="ARBA00023125"/>
    </source>
</evidence>
<sequence>MGPPDARPARTRRVGGRADSSPEDGLRALFDGHAAVLLAYALRLTGGDRARAEDIVQETLVRAWQHLDRLDENAGPVRPWLFTVAQRLAIDAHRARRARPPEAGDAALATVPALDELDATLDRIVVTDALDALSREHRAVIVETYYRGRSVAEAAQVLGVPPGTVKSRCYYALRALKLALAERGVTT</sequence>
<dbReference type="Pfam" id="PF04542">
    <property type="entry name" value="Sigma70_r2"/>
    <property type="match status" value="1"/>
</dbReference>
<evidence type="ECO:0000256" key="3">
    <source>
        <dbReference type="ARBA" id="ARBA00023082"/>
    </source>
</evidence>
<evidence type="ECO:0000256" key="1">
    <source>
        <dbReference type="ARBA" id="ARBA00010641"/>
    </source>
</evidence>
<organism evidence="10 11">
    <name type="scientific">Blastococcus deserti</name>
    <dbReference type="NCBI Taxonomy" id="2259033"/>
    <lineage>
        <taxon>Bacteria</taxon>
        <taxon>Bacillati</taxon>
        <taxon>Actinomycetota</taxon>
        <taxon>Actinomycetes</taxon>
        <taxon>Geodermatophilales</taxon>
        <taxon>Geodermatophilaceae</taxon>
        <taxon>Blastococcus</taxon>
    </lineage>
</organism>
<evidence type="ECO:0000256" key="7">
    <source>
        <dbReference type="SAM" id="MobiDB-lite"/>
    </source>
</evidence>
<evidence type="ECO:0000256" key="5">
    <source>
        <dbReference type="ARBA" id="ARBA00023163"/>
    </source>
</evidence>
<dbReference type="CDD" id="cd06171">
    <property type="entry name" value="Sigma70_r4"/>
    <property type="match status" value="1"/>
</dbReference>
<gene>
    <name evidence="10" type="ORF">ACFSHS_14125</name>
</gene>
<dbReference type="Pfam" id="PF04545">
    <property type="entry name" value="Sigma70_r4"/>
    <property type="match status" value="1"/>
</dbReference>
<evidence type="ECO:0000313" key="10">
    <source>
        <dbReference type="EMBL" id="MFD2092709.1"/>
    </source>
</evidence>
<dbReference type="SUPFAM" id="SSF88946">
    <property type="entry name" value="Sigma2 domain of RNA polymerase sigma factors"/>
    <property type="match status" value="1"/>
</dbReference>
<dbReference type="RefSeq" id="WP_376877140.1">
    <property type="nucleotide sequence ID" value="NZ_JBHUHP010000014.1"/>
</dbReference>
<evidence type="ECO:0000256" key="6">
    <source>
        <dbReference type="RuleBase" id="RU000716"/>
    </source>
</evidence>
<dbReference type="InterPro" id="IPR013324">
    <property type="entry name" value="RNA_pol_sigma_r3/r4-like"/>
</dbReference>
<accession>A0ABW4XCP4</accession>
<dbReference type="InterPro" id="IPR007627">
    <property type="entry name" value="RNA_pol_sigma70_r2"/>
</dbReference>
<keyword evidence="5 6" id="KW-0804">Transcription</keyword>
<evidence type="ECO:0000259" key="9">
    <source>
        <dbReference type="Pfam" id="PF04545"/>
    </source>
</evidence>
<feature type="region of interest" description="Disordered" evidence="7">
    <location>
        <begin position="1"/>
        <end position="24"/>
    </location>
</feature>
<dbReference type="PROSITE" id="PS01063">
    <property type="entry name" value="SIGMA70_ECF"/>
    <property type="match status" value="1"/>
</dbReference>
<keyword evidence="3 6" id="KW-0731">Sigma factor</keyword>
<dbReference type="NCBIfam" id="TIGR02937">
    <property type="entry name" value="sigma70-ECF"/>
    <property type="match status" value="1"/>
</dbReference>
<keyword evidence="2 6" id="KW-0805">Transcription regulation</keyword>
<keyword evidence="4 6" id="KW-0238">DNA-binding</keyword>
<dbReference type="InterPro" id="IPR014284">
    <property type="entry name" value="RNA_pol_sigma-70_dom"/>
</dbReference>
<dbReference type="NCBIfam" id="NF007227">
    <property type="entry name" value="PRK09645.1"/>
    <property type="match status" value="1"/>
</dbReference>
<dbReference type="InterPro" id="IPR000838">
    <property type="entry name" value="RNA_pol_sigma70_ECF_CS"/>
</dbReference>
<name>A0ABW4XCP4_9ACTN</name>
<dbReference type="Gene3D" id="1.10.1740.10">
    <property type="match status" value="1"/>
</dbReference>
<dbReference type="EMBL" id="JBHUHP010000014">
    <property type="protein sequence ID" value="MFD2092709.1"/>
    <property type="molecule type" value="Genomic_DNA"/>
</dbReference>
<reference evidence="11" key="1">
    <citation type="journal article" date="2019" name="Int. J. Syst. Evol. Microbiol.">
        <title>The Global Catalogue of Microorganisms (GCM) 10K type strain sequencing project: providing services to taxonomists for standard genome sequencing and annotation.</title>
        <authorList>
            <consortium name="The Broad Institute Genomics Platform"/>
            <consortium name="The Broad Institute Genome Sequencing Center for Infectious Disease"/>
            <person name="Wu L."/>
            <person name="Ma J."/>
        </authorList>
    </citation>
    <scope>NUCLEOTIDE SEQUENCE [LARGE SCALE GENOMIC DNA]</scope>
    <source>
        <strain evidence="11">JCM 3338</strain>
    </source>
</reference>
<proteinExistence type="inferred from homology"/>
<dbReference type="SUPFAM" id="SSF88659">
    <property type="entry name" value="Sigma3 and sigma4 domains of RNA polymerase sigma factors"/>
    <property type="match status" value="1"/>
</dbReference>
<comment type="caution">
    <text evidence="10">The sequence shown here is derived from an EMBL/GenBank/DDBJ whole genome shotgun (WGS) entry which is preliminary data.</text>
</comment>